<evidence type="ECO:0000313" key="2">
    <source>
        <dbReference type="Proteomes" id="UP000054270"/>
    </source>
</evidence>
<keyword evidence="2" id="KW-1185">Reference proteome</keyword>
<organism evidence="1 2">
    <name type="scientific">Hypholoma sublateritium (strain FD-334 SS-4)</name>
    <dbReference type="NCBI Taxonomy" id="945553"/>
    <lineage>
        <taxon>Eukaryota</taxon>
        <taxon>Fungi</taxon>
        <taxon>Dikarya</taxon>
        <taxon>Basidiomycota</taxon>
        <taxon>Agaricomycotina</taxon>
        <taxon>Agaricomycetes</taxon>
        <taxon>Agaricomycetidae</taxon>
        <taxon>Agaricales</taxon>
        <taxon>Agaricineae</taxon>
        <taxon>Strophariaceae</taxon>
        <taxon>Hypholoma</taxon>
    </lineage>
</organism>
<name>A0A0D2LPV9_HYPSF</name>
<dbReference type="Proteomes" id="UP000054270">
    <property type="component" value="Unassembled WGS sequence"/>
</dbReference>
<proteinExistence type="predicted"/>
<evidence type="ECO:0000313" key="1">
    <source>
        <dbReference type="EMBL" id="KJA12828.1"/>
    </source>
</evidence>
<protein>
    <submittedName>
        <fullName evidence="1">Uncharacterized protein</fullName>
    </submittedName>
</protein>
<reference evidence="2" key="1">
    <citation type="submission" date="2014-04" db="EMBL/GenBank/DDBJ databases">
        <title>Evolutionary Origins and Diversification of the Mycorrhizal Mutualists.</title>
        <authorList>
            <consortium name="DOE Joint Genome Institute"/>
            <consortium name="Mycorrhizal Genomics Consortium"/>
            <person name="Kohler A."/>
            <person name="Kuo A."/>
            <person name="Nagy L.G."/>
            <person name="Floudas D."/>
            <person name="Copeland A."/>
            <person name="Barry K.W."/>
            <person name="Cichocki N."/>
            <person name="Veneault-Fourrey C."/>
            <person name="LaButti K."/>
            <person name="Lindquist E.A."/>
            <person name="Lipzen A."/>
            <person name="Lundell T."/>
            <person name="Morin E."/>
            <person name="Murat C."/>
            <person name="Riley R."/>
            <person name="Ohm R."/>
            <person name="Sun H."/>
            <person name="Tunlid A."/>
            <person name="Henrissat B."/>
            <person name="Grigoriev I.V."/>
            <person name="Hibbett D.S."/>
            <person name="Martin F."/>
        </authorList>
    </citation>
    <scope>NUCLEOTIDE SEQUENCE [LARGE SCALE GENOMIC DNA]</scope>
    <source>
        <strain evidence="2">FD-334 SS-4</strain>
    </source>
</reference>
<dbReference type="AlphaFoldDB" id="A0A0D2LPV9"/>
<gene>
    <name evidence="1" type="ORF">HYPSUDRAFT_673465</name>
</gene>
<dbReference type="EMBL" id="KN817882">
    <property type="protein sequence ID" value="KJA12828.1"/>
    <property type="molecule type" value="Genomic_DNA"/>
</dbReference>
<sequence>MPHPPSSPLPPLLYVSNFLRTRGLRQYAQHISRPSIWTTVYVNTNTGQVPYACLSIHPQSQAARLGSISLGFLTQCPLGHDLKIFIYTETFPSPPSKISCRIHATWNIVRAPDVSPPRHHPNPHRLFLLSNFVNETRF</sequence>
<accession>A0A0D2LPV9</accession>